<gene>
    <name evidence="1" type="ORF">QR79_13290</name>
</gene>
<reference evidence="1 2" key="1">
    <citation type="submission" date="2014-11" db="EMBL/GenBank/DDBJ databases">
        <title>Comparative genomics of Methylobacterium species.</title>
        <authorList>
            <person name="Chaudhry V."/>
            <person name="Patil P.B."/>
        </authorList>
    </citation>
    <scope>NUCLEOTIDE SEQUENCE [LARGE SCALE GENOMIC DNA]</scope>
    <source>
        <strain evidence="1 2">SE3.6</strain>
    </source>
</reference>
<dbReference type="Pfam" id="PF13665">
    <property type="entry name" value="Tox-PAAR-like"/>
    <property type="match status" value="1"/>
</dbReference>
<evidence type="ECO:0000313" key="2">
    <source>
        <dbReference type="Proteomes" id="UP000036471"/>
    </source>
</evidence>
<evidence type="ECO:0000313" key="1">
    <source>
        <dbReference type="EMBL" id="KMO23476.1"/>
    </source>
</evidence>
<accession>A0ABR5HCZ9</accession>
<dbReference type="EMBL" id="JTHG01000111">
    <property type="protein sequence ID" value="KMO23476.1"/>
    <property type="molecule type" value="Genomic_DNA"/>
</dbReference>
<keyword evidence="2" id="KW-1185">Reference proteome</keyword>
<dbReference type="Proteomes" id="UP000036471">
    <property type="component" value="Unassembled WGS sequence"/>
</dbReference>
<name>A0ABR5HCZ9_9HYPH</name>
<comment type="caution">
    <text evidence="1">The sequence shown here is derived from an EMBL/GenBank/DDBJ whole genome shotgun (WGS) entry which is preliminary data.</text>
</comment>
<proteinExistence type="predicted"/>
<sequence>MIYSVTISPDWCRTPAAPVPYQLYTTLEGSLKCIESVRFNKKPVYVHDHSLAPTVYGDEPGTGGGVISTVNKGKVWANEASGNVRAGGYRICRVGDRNWMNLKS</sequence>
<protein>
    <recommendedName>
        <fullName evidence="3">Tox-PAAR-like domain-containing protein</fullName>
    </recommendedName>
</protein>
<organism evidence="1 2">
    <name type="scientific">Methylobacterium indicum</name>
    <dbReference type="NCBI Taxonomy" id="1775910"/>
    <lineage>
        <taxon>Bacteria</taxon>
        <taxon>Pseudomonadati</taxon>
        <taxon>Pseudomonadota</taxon>
        <taxon>Alphaproteobacteria</taxon>
        <taxon>Hyphomicrobiales</taxon>
        <taxon>Methylobacteriaceae</taxon>
        <taxon>Methylobacterium</taxon>
    </lineage>
</organism>
<evidence type="ECO:0008006" key="3">
    <source>
        <dbReference type="Google" id="ProtNLM"/>
    </source>
</evidence>